<feature type="binding site" evidence="16">
    <location>
        <position position="74"/>
    </location>
    <ligand>
        <name>substrate</name>
    </ligand>
</feature>
<dbReference type="NCBIfam" id="TIGR00657">
    <property type="entry name" value="asp_kinases"/>
    <property type="match status" value="1"/>
</dbReference>
<dbReference type="CDD" id="cd04923">
    <property type="entry name" value="ACT_AK-LysC-DapG-like_2"/>
    <property type="match status" value="1"/>
</dbReference>
<evidence type="ECO:0000256" key="7">
    <source>
        <dbReference type="ARBA" id="ARBA00022679"/>
    </source>
</evidence>
<feature type="binding site" evidence="16">
    <location>
        <begin position="7"/>
        <end position="10"/>
    </location>
    <ligand>
        <name>ATP</name>
        <dbReference type="ChEBI" id="CHEBI:30616"/>
    </ligand>
</feature>
<evidence type="ECO:0000256" key="17">
    <source>
        <dbReference type="RuleBase" id="RU003448"/>
    </source>
</evidence>
<keyword evidence="13" id="KW-0457">Lysine biosynthesis</keyword>
<keyword evidence="6 18" id="KW-0028">Amino-acid biosynthesis</keyword>
<evidence type="ECO:0000256" key="5">
    <source>
        <dbReference type="ARBA" id="ARBA00010122"/>
    </source>
</evidence>
<evidence type="ECO:0000256" key="3">
    <source>
        <dbReference type="ARBA" id="ARBA00004986"/>
    </source>
</evidence>
<dbReference type="GO" id="GO:0009088">
    <property type="term" value="P:threonine biosynthetic process"/>
    <property type="evidence" value="ECO:0007669"/>
    <property type="project" value="UniProtKB-UniPathway"/>
</dbReference>
<dbReference type="PANTHER" id="PTHR21499">
    <property type="entry name" value="ASPARTATE KINASE"/>
    <property type="match status" value="1"/>
</dbReference>
<evidence type="ECO:0000256" key="2">
    <source>
        <dbReference type="ARBA" id="ARBA00004766"/>
    </source>
</evidence>
<keyword evidence="8" id="KW-0677">Repeat</keyword>
<comment type="pathway">
    <text evidence="3 18">Amino-acid biosynthesis; L-methionine biosynthesis via de novo pathway; L-homoserine from L-aspartate: step 1/3.</text>
</comment>
<comment type="similarity">
    <text evidence="5 17">Belongs to the aspartokinase family.</text>
</comment>
<dbReference type="NCBIfam" id="NF005154">
    <property type="entry name" value="PRK06635.1-2"/>
    <property type="match status" value="1"/>
</dbReference>
<evidence type="ECO:0000256" key="15">
    <source>
        <dbReference type="ARBA" id="ARBA00063835"/>
    </source>
</evidence>
<dbReference type="Pfam" id="PF00696">
    <property type="entry name" value="AA_kinase"/>
    <property type="match status" value="1"/>
</dbReference>
<dbReference type="NCBIfam" id="TIGR00656">
    <property type="entry name" value="asp_kin_monofn"/>
    <property type="match status" value="1"/>
</dbReference>
<dbReference type="Proteomes" id="UP000244338">
    <property type="component" value="Unassembled WGS sequence"/>
</dbReference>
<dbReference type="InterPro" id="IPR005260">
    <property type="entry name" value="Asp_kin_monofn"/>
</dbReference>
<reference evidence="21" key="1">
    <citation type="journal article" date="2018" name="Sci. Rep.">
        <title>Lignite coal burning seam in the remote Altai Mountains harbors a hydrogen-driven thermophilic microbial community.</title>
        <authorList>
            <person name="Kadnikov V.V."/>
            <person name="Mardanov A.V."/>
            <person name="Ivasenko D.A."/>
            <person name="Antsiferov D.V."/>
            <person name="Beletsky A.V."/>
            <person name="Karnachuk O.V."/>
            <person name="Ravin N.V."/>
        </authorList>
    </citation>
    <scope>NUCLEOTIDE SEQUENCE [LARGE SCALE GENOMIC DNA]</scope>
</reference>
<comment type="pathway">
    <text evidence="2 18">Amino-acid biosynthesis; L-lysine biosynthesis via DAP pathway; (S)-tetrahydrodipicolinate from L-aspartate: step 1/4.</text>
</comment>
<comment type="caution">
    <text evidence="20">The sequence shown here is derived from an EMBL/GenBank/DDBJ whole genome shotgun (WGS) entry which is preliminary data.</text>
</comment>
<dbReference type="PROSITE" id="PS51671">
    <property type="entry name" value="ACT"/>
    <property type="match status" value="2"/>
</dbReference>
<dbReference type="CDD" id="cd04246">
    <property type="entry name" value="AAK_AK-DapG-like"/>
    <property type="match status" value="1"/>
</dbReference>
<evidence type="ECO:0000256" key="1">
    <source>
        <dbReference type="ARBA" id="ARBA00003121"/>
    </source>
</evidence>
<name>A0A2R6Y5D8_9BACL</name>
<feature type="binding site" evidence="16">
    <location>
        <position position="47"/>
    </location>
    <ligand>
        <name>substrate</name>
    </ligand>
</feature>
<gene>
    <name evidence="20" type="ORF">BSOLF_0401</name>
</gene>
<comment type="subunit">
    <text evidence="15">Tetramer consisting of 2 isoforms Alpha (catalytic and regulation) and of a homodimer of 2 isoforms Beta (regulation).</text>
</comment>
<evidence type="ECO:0000256" key="16">
    <source>
        <dbReference type="PIRSR" id="PIRSR000726-1"/>
    </source>
</evidence>
<evidence type="ECO:0000256" key="12">
    <source>
        <dbReference type="ARBA" id="ARBA00022915"/>
    </source>
</evidence>
<dbReference type="InterPro" id="IPR018042">
    <property type="entry name" value="Aspartate_kinase_CS"/>
</dbReference>
<evidence type="ECO:0000256" key="6">
    <source>
        <dbReference type="ARBA" id="ARBA00022605"/>
    </source>
</evidence>
<keyword evidence="10 17" id="KW-0418">Kinase</keyword>
<dbReference type="Gene3D" id="3.40.1160.10">
    <property type="entry name" value="Acetylglutamate kinase-like"/>
    <property type="match status" value="1"/>
</dbReference>
<dbReference type="EMBL" id="PEBX01000001">
    <property type="protein sequence ID" value="PTQ57890.1"/>
    <property type="molecule type" value="Genomic_DNA"/>
</dbReference>
<dbReference type="NCBIfam" id="NF005155">
    <property type="entry name" value="PRK06635.1-4"/>
    <property type="match status" value="1"/>
</dbReference>
<dbReference type="InterPro" id="IPR001048">
    <property type="entry name" value="Asp/Glu/Uridylate_kinase"/>
</dbReference>
<evidence type="ECO:0000256" key="18">
    <source>
        <dbReference type="RuleBase" id="RU004249"/>
    </source>
</evidence>
<accession>A0A2R6Y5D8</accession>
<dbReference type="FunFam" id="3.40.1160.10:FF:000002">
    <property type="entry name" value="Aspartokinase"/>
    <property type="match status" value="1"/>
</dbReference>
<dbReference type="InterPro" id="IPR002912">
    <property type="entry name" value="ACT_dom"/>
</dbReference>
<sequence length="427" mass="45984">MPILVQKYGGSSVKDGDRLRAVARRIAESRAAGFDLVVVVSAMGKTTDQLIALAHSVSTKPSSRELDMLLATGEQTSMALLAMALGDLGIPARSLTGWQAGIQTEAYHQAARIEAIDPARIHAALSRGEVVIVAGFQGVSRDGEITTLGRGGSDTTAVALAVALGAERCDIYTDVPGVFTTDPRLVPEARLLSEVTYDEMLELAHLGAGVLHPRSVELAKRFDMPIRVLSSYEDRGGTMIVRTLSNTSGAHAFESNLETGRVVTGVARDQGIARFTLTNLPNRMHILSEVFNLLEKAHINVDIIIQSLRPEETTEIAFTVQEEDAPRVLEALNTSQHPDFQAVRIMYETSLDKVSIVGSGMVSHPGVAAEMFRLLTQAGIEIKMVSTSEIKVSVVVEAKDSVRAVKILHEGFHLDSAEAVHSFEQNG</sequence>
<dbReference type="GO" id="GO:0009090">
    <property type="term" value="P:homoserine biosynthetic process"/>
    <property type="evidence" value="ECO:0007669"/>
    <property type="project" value="TreeGrafter"/>
</dbReference>
<dbReference type="AlphaFoldDB" id="A0A2R6Y5D8"/>
<dbReference type="Gene3D" id="3.30.2130.10">
    <property type="entry name" value="VC0802-like"/>
    <property type="match status" value="1"/>
</dbReference>
<comment type="function">
    <text evidence="1">Catalyzes the phosphorylation of the beta-carboxyl group of aspartic acid with ATP to yield 4-phospho-L-aspartate, which is involved in the branched biosynthetic pathway leading to the biosynthesis of amino acids threonine, isoleucine and methionine.</text>
</comment>
<evidence type="ECO:0000256" key="11">
    <source>
        <dbReference type="ARBA" id="ARBA00022840"/>
    </source>
</evidence>
<organism evidence="20 21">
    <name type="scientific">Candidatus Carbonibacillus altaicus</name>
    <dbReference type="NCBI Taxonomy" id="2163959"/>
    <lineage>
        <taxon>Bacteria</taxon>
        <taxon>Bacillati</taxon>
        <taxon>Bacillota</taxon>
        <taxon>Bacilli</taxon>
        <taxon>Bacillales</taxon>
        <taxon>Candidatus Carbonibacillus</taxon>
    </lineage>
</organism>
<evidence type="ECO:0000259" key="19">
    <source>
        <dbReference type="PROSITE" id="PS51671"/>
    </source>
</evidence>
<evidence type="ECO:0000313" key="20">
    <source>
        <dbReference type="EMBL" id="PTQ57890.1"/>
    </source>
</evidence>
<keyword evidence="7 17" id="KW-0808">Transferase</keyword>
<feature type="domain" description="ACT" evidence="19">
    <location>
        <begin position="275"/>
        <end position="348"/>
    </location>
</feature>
<evidence type="ECO:0000313" key="21">
    <source>
        <dbReference type="Proteomes" id="UP000244338"/>
    </source>
</evidence>
<dbReference type="InterPro" id="IPR001341">
    <property type="entry name" value="Asp_kinase"/>
</dbReference>
<dbReference type="InterPro" id="IPR054352">
    <property type="entry name" value="ACT_Aspartokinase"/>
</dbReference>
<dbReference type="Pfam" id="PF22468">
    <property type="entry name" value="ACT_9"/>
    <property type="match status" value="1"/>
</dbReference>
<keyword evidence="11 16" id="KW-0067">ATP-binding</keyword>
<dbReference type="Pfam" id="PF01842">
    <property type="entry name" value="ACT"/>
    <property type="match status" value="1"/>
</dbReference>
<dbReference type="PROSITE" id="PS00324">
    <property type="entry name" value="ASPARTOKINASE"/>
    <property type="match status" value="1"/>
</dbReference>
<feature type="domain" description="ACT" evidence="19">
    <location>
        <begin position="356"/>
        <end position="427"/>
    </location>
</feature>
<dbReference type="FunFam" id="3.30.2130.10:FF:000001">
    <property type="entry name" value="Bifunctional aspartokinase/homoserine dehydrogenase"/>
    <property type="match status" value="1"/>
</dbReference>
<keyword evidence="9 16" id="KW-0547">Nucleotide-binding</keyword>
<dbReference type="PANTHER" id="PTHR21499:SF68">
    <property type="entry name" value="ASPARTOKINASE 2"/>
    <property type="match status" value="1"/>
</dbReference>
<dbReference type="CDD" id="cd04913">
    <property type="entry name" value="ACT_AKii-LysC-BS-like_1"/>
    <property type="match status" value="1"/>
</dbReference>
<dbReference type="SUPFAM" id="SSF53633">
    <property type="entry name" value="Carbamate kinase-like"/>
    <property type="match status" value="1"/>
</dbReference>
<dbReference type="UniPathway" id="UPA00034">
    <property type="reaction ID" value="UER00015"/>
</dbReference>
<evidence type="ECO:0000256" key="9">
    <source>
        <dbReference type="ARBA" id="ARBA00022741"/>
    </source>
</evidence>
<comment type="pathway">
    <text evidence="4 18">Amino-acid biosynthesis; L-threonine biosynthesis; L-threonine from L-aspartate: step 1/5.</text>
</comment>
<dbReference type="GO" id="GO:0005829">
    <property type="term" value="C:cytosol"/>
    <property type="evidence" value="ECO:0007669"/>
    <property type="project" value="TreeGrafter"/>
</dbReference>
<dbReference type="InterPro" id="IPR045865">
    <property type="entry name" value="ACT-like_dom_sf"/>
</dbReference>
<dbReference type="GO" id="GO:0009089">
    <property type="term" value="P:lysine biosynthetic process via diaminopimelate"/>
    <property type="evidence" value="ECO:0007669"/>
    <property type="project" value="UniProtKB-UniPathway"/>
</dbReference>
<dbReference type="GO" id="GO:0019877">
    <property type="term" value="P:diaminopimelate biosynthetic process"/>
    <property type="evidence" value="ECO:0007669"/>
    <property type="project" value="UniProtKB-KW"/>
</dbReference>
<protein>
    <recommendedName>
        <fullName evidence="17">Aspartokinase</fullName>
        <ecNumber evidence="17">2.7.2.4</ecNumber>
    </recommendedName>
</protein>
<dbReference type="EC" id="2.7.2.4" evidence="17"/>
<dbReference type="SUPFAM" id="SSF55021">
    <property type="entry name" value="ACT-like"/>
    <property type="match status" value="2"/>
</dbReference>
<proteinExistence type="inferred from homology"/>
<feature type="binding site" evidence="16">
    <location>
        <position position="184"/>
    </location>
    <ligand>
        <name>ATP</name>
        <dbReference type="ChEBI" id="CHEBI:30616"/>
    </ligand>
</feature>
<dbReference type="GO" id="GO:0005524">
    <property type="term" value="F:ATP binding"/>
    <property type="evidence" value="ECO:0007669"/>
    <property type="project" value="UniProtKB-KW"/>
</dbReference>
<evidence type="ECO:0000256" key="8">
    <source>
        <dbReference type="ARBA" id="ARBA00022737"/>
    </source>
</evidence>
<evidence type="ECO:0000256" key="14">
    <source>
        <dbReference type="ARBA" id="ARBA00047872"/>
    </source>
</evidence>
<evidence type="ECO:0000256" key="10">
    <source>
        <dbReference type="ARBA" id="ARBA00022777"/>
    </source>
</evidence>
<evidence type="ECO:0000256" key="13">
    <source>
        <dbReference type="ARBA" id="ARBA00023154"/>
    </source>
</evidence>
<dbReference type="UniPathway" id="UPA00051">
    <property type="reaction ID" value="UER00462"/>
</dbReference>
<comment type="catalytic activity">
    <reaction evidence="14 17">
        <text>L-aspartate + ATP = 4-phospho-L-aspartate + ADP</text>
        <dbReference type="Rhea" id="RHEA:23776"/>
        <dbReference type="ChEBI" id="CHEBI:29991"/>
        <dbReference type="ChEBI" id="CHEBI:30616"/>
        <dbReference type="ChEBI" id="CHEBI:57535"/>
        <dbReference type="ChEBI" id="CHEBI:456216"/>
        <dbReference type="EC" id="2.7.2.4"/>
    </reaction>
</comment>
<dbReference type="PIRSF" id="PIRSF000726">
    <property type="entry name" value="Asp_kin"/>
    <property type="match status" value="1"/>
</dbReference>
<feature type="binding site" evidence="16">
    <location>
        <begin position="173"/>
        <end position="174"/>
    </location>
    <ligand>
        <name>ATP</name>
        <dbReference type="ChEBI" id="CHEBI:30616"/>
    </ligand>
</feature>
<dbReference type="InterPro" id="IPR036393">
    <property type="entry name" value="AceGlu_kinase-like_sf"/>
</dbReference>
<dbReference type="GO" id="GO:0004072">
    <property type="term" value="F:aspartate kinase activity"/>
    <property type="evidence" value="ECO:0007669"/>
    <property type="project" value="UniProtKB-EC"/>
</dbReference>
<dbReference type="UniPathway" id="UPA00050">
    <property type="reaction ID" value="UER00461"/>
</dbReference>
<evidence type="ECO:0000256" key="4">
    <source>
        <dbReference type="ARBA" id="ARBA00005139"/>
    </source>
</evidence>
<keyword evidence="12" id="KW-0220">Diaminopimelate biosynthesis</keyword>